<organism evidence="2">
    <name type="scientific">Synalpheus microneptunus</name>
    <dbReference type="NCBI Taxonomy" id="1503767"/>
    <lineage>
        <taxon>Eukaryota</taxon>
        <taxon>Metazoa</taxon>
        <taxon>Ecdysozoa</taxon>
        <taxon>Arthropoda</taxon>
        <taxon>Crustacea</taxon>
        <taxon>Multicrustacea</taxon>
        <taxon>Malacostraca</taxon>
        <taxon>Eumalacostraca</taxon>
        <taxon>Eucarida</taxon>
        <taxon>Decapoda</taxon>
        <taxon>Pleocyemata</taxon>
        <taxon>Caridea</taxon>
        <taxon>Alpheoidea</taxon>
        <taxon>Alpheidae</taxon>
        <taxon>Synalpheus</taxon>
    </lineage>
</organism>
<keyword evidence="1" id="KW-1133">Transmembrane helix</keyword>
<feature type="transmembrane region" description="Helical" evidence="1">
    <location>
        <begin position="12"/>
        <end position="30"/>
    </location>
</feature>
<accession>A0A6H0DU45</accession>
<gene>
    <name evidence="2" type="primary">ATP8</name>
</gene>
<dbReference type="CTD" id="4509"/>
<proteinExistence type="predicted"/>
<evidence type="ECO:0000256" key="1">
    <source>
        <dbReference type="SAM" id="Phobius"/>
    </source>
</evidence>
<name>A0A6H0DU45_9EUCA</name>
<dbReference type="GeneID" id="54604335"/>
<protein>
    <submittedName>
        <fullName evidence="2">ATP synthase F0 subunit 8</fullName>
    </submittedName>
</protein>
<keyword evidence="1" id="KW-0472">Membrane</keyword>
<geneLocation type="mitochondrion" evidence="2"/>
<keyword evidence="1" id="KW-0812">Transmembrane</keyword>
<reference evidence="2" key="1">
    <citation type="submission" date="2019-11" db="EMBL/GenBank/DDBJ databases">
        <title>The complete mitochondrial genome of the eusocial sponge-dwelling snapping shrimp Synalpheus microneptunus.</title>
        <authorList>
            <person name="Chak S.T.C."/>
            <person name="Barden P."/>
            <person name="Baeza J.A."/>
        </authorList>
    </citation>
    <scope>NUCLEOTIDE SEQUENCE</scope>
</reference>
<evidence type="ECO:0000313" key="2">
    <source>
        <dbReference type="EMBL" id="QIS92005.1"/>
    </source>
</evidence>
<sequence length="51" mass="6272">MPQMYPMLWTYLYTSFIISLMLFLTMLYFAKSSKPRMSNQIPPQKSMNWQW</sequence>
<keyword evidence="2" id="KW-0496">Mitochondrion</keyword>
<dbReference type="RefSeq" id="YP_009764367.1">
    <property type="nucleotide sequence ID" value="NC_047307.1"/>
</dbReference>
<dbReference type="AlphaFoldDB" id="A0A6H0DU45"/>
<dbReference type="EMBL" id="MN750781">
    <property type="protein sequence ID" value="QIS92005.1"/>
    <property type="molecule type" value="Genomic_DNA"/>
</dbReference>